<dbReference type="EMBL" id="QOKY01000213">
    <property type="protein sequence ID" value="RMZ52234.1"/>
    <property type="molecule type" value="Genomic_DNA"/>
</dbReference>
<evidence type="ECO:0000313" key="22">
    <source>
        <dbReference type="Proteomes" id="UP000279271"/>
    </source>
</evidence>
<evidence type="ECO:0000256" key="17">
    <source>
        <dbReference type="SAM" id="MobiDB-lite"/>
    </source>
</evidence>
<dbReference type="InterPro" id="IPR004131">
    <property type="entry name" value="PPase-energised_H-pump"/>
</dbReference>
<feature type="transmembrane region" description="Helical" evidence="18">
    <location>
        <begin position="1662"/>
        <end position="1688"/>
    </location>
</feature>
<evidence type="ECO:0000256" key="3">
    <source>
        <dbReference type="ARBA" id="ARBA00010136"/>
    </source>
</evidence>
<proteinExistence type="inferred from homology"/>
<evidence type="ECO:0000259" key="20">
    <source>
        <dbReference type="Pfam" id="PF17900"/>
    </source>
</evidence>
<dbReference type="Gene3D" id="2.60.40.1730">
    <property type="entry name" value="tricorn interacting facor f3 domain"/>
    <property type="match status" value="1"/>
</dbReference>
<dbReference type="InterPro" id="IPR045357">
    <property type="entry name" value="Aminopeptidase_N-like_N"/>
</dbReference>
<dbReference type="InterPro" id="IPR027268">
    <property type="entry name" value="Peptidase_M4/M1_CTD_sf"/>
</dbReference>
<feature type="transmembrane region" description="Helical" evidence="18">
    <location>
        <begin position="1471"/>
        <end position="1495"/>
    </location>
</feature>
<evidence type="ECO:0000256" key="7">
    <source>
        <dbReference type="ARBA" id="ARBA00022692"/>
    </source>
</evidence>
<comment type="caution">
    <text evidence="21">The sequence shown here is derived from an EMBL/GenBank/DDBJ whole genome shotgun (WGS) entry which is preliminary data.</text>
</comment>
<feature type="transmembrane region" description="Helical" evidence="18">
    <location>
        <begin position="1414"/>
        <end position="1433"/>
    </location>
</feature>
<dbReference type="EC" id="7.1.3.1" evidence="4"/>
<feature type="transmembrane region" description="Helical" evidence="18">
    <location>
        <begin position="1028"/>
        <end position="1050"/>
    </location>
</feature>
<feature type="transmembrane region" description="Helical" evidence="18">
    <location>
        <begin position="1584"/>
        <end position="1603"/>
    </location>
</feature>
<evidence type="ECO:0000256" key="12">
    <source>
        <dbReference type="ARBA" id="ARBA00022967"/>
    </source>
</evidence>
<dbReference type="NCBIfam" id="TIGR01104">
    <property type="entry name" value="V_PPase"/>
    <property type="match status" value="1"/>
</dbReference>
<evidence type="ECO:0000256" key="9">
    <source>
        <dbReference type="ARBA" id="ARBA00022801"/>
    </source>
</evidence>
<evidence type="ECO:0000256" key="11">
    <source>
        <dbReference type="ARBA" id="ARBA00022842"/>
    </source>
</evidence>
<feature type="domain" description="Aminopeptidase N-like N-terminal" evidence="20">
    <location>
        <begin position="383"/>
        <end position="457"/>
    </location>
</feature>
<evidence type="ECO:0000259" key="19">
    <source>
        <dbReference type="Pfam" id="PF01433"/>
    </source>
</evidence>
<evidence type="ECO:0000256" key="13">
    <source>
        <dbReference type="ARBA" id="ARBA00022989"/>
    </source>
</evidence>
<dbReference type="HAMAP" id="MF_01129">
    <property type="entry name" value="PPase_energized_pump"/>
    <property type="match status" value="1"/>
</dbReference>
<dbReference type="Pfam" id="PF03030">
    <property type="entry name" value="H_PPase"/>
    <property type="match status" value="1"/>
</dbReference>
<evidence type="ECO:0000256" key="5">
    <source>
        <dbReference type="ARBA" id="ARBA00022448"/>
    </source>
</evidence>
<reference evidence="22" key="1">
    <citation type="journal article" date="2018" name="Algal Res.">
        <title>Characterization of plant carbon substrate utilization by Auxenochlorella protothecoides.</title>
        <authorList>
            <person name="Vogler B.W."/>
            <person name="Starkenburg S.R."/>
            <person name="Sudasinghe N."/>
            <person name="Schambach J.Y."/>
            <person name="Rollin J.A."/>
            <person name="Pattathil S."/>
            <person name="Barry A.N."/>
        </authorList>
    </citation>
    <scope>NUCLEOTIDE SEQUENCE [LARGE SCALE GENOMIC DNA]</scope>
    <source>
        <strain evidence="22">UTEX 25</strain>
    </source>
</reference>
<feature type="region of interest" description="Disordered" evidence="17">
    <location>
        <begin position="1"/>
        <end position="35"/>
    </location>
</feature>
<dbReference type="Gene3D" id="1.10.390.10">
    <property type="entry name" value="Neutral Protease Domain 2"/>
    <property type="match status" value="1"/>
</dbReference>
<comment type="cofactor">
    <cofactor evidence="1">
        <name>Zn(2+)</name>
        <dbReference type="ChEBI" id="CHEBI:29105"/>
    </cofactor>
</comment>
<feature type="transmembrane region" description="Helical" evidence="18">
    <location>
        <begin position="1108"/>
        <end position="1126"/>
    </location>
</feature>
<dbReference type="SUPFAM" id="SSF63737">
    <property type="entry name" value="Leukotriene A4 hydrolase N-terminal domain"/>
    <property type="match status" value="1"/>
</dbReference>
<keyword evidence="15" id="KW-0406">Ion transport</keyword>
<evidence type="ECO:0000256" key="10">
    <source>
        <dbReference type="ARBA" id="ARBA00022833"/>
    </source>
</evidence>
<evidence type="ECO:0000256" key="18">
    <source>
        <dbReference type="SAM" id="Phobius"/>
    </source>
</evidence>
<dbReference type="GO" id="GO:0008237">
    <property type="term" value="F:metallopeptidase activity"/>
    <property type="evidence" value="ECO:0007669"/>
    <property type="project" value="UniProtKB-KW"/>
</dbReference>
<dbReference type="InterPro" id="IPR042097">
    <property type="entry name" value="Aminopeptidase_N-like_N_sf"/>
</dbReference>
<keyword evidence="5" id="KW-0813">Transport</keyword>
<dbReference type="GO" id="GO:0004427">
    <property type="term" value="F:inorganic diphosphate phosphatase activity"/>
    <property type="evidence" value="ECO:0007669"/>
    <property type="project" value="InterPro"/>
</dbReference>
<keyword evidence="10" id="KW-0862">Zinc</keyword>
<dbReference type="NCBIfam" id="NF001960">
    <property type="entry name" value="PRK00733.3-5"/>
    <property type="match status" value="1"/>
</dbReference>
<feature type="compositionally biased region" description="Pro residues" evidence="17">
    <location>
        <begin position="25"/>
        <end position="35"/>
    </location>
</feature>
<dbReference type="GO" id="GO:0006508">
    <property type="term" value="P:proteolysis"/>
    <property type="evidence" value="ECO:0007669"/>
    <property type="project" value="UniProtKB-KW"/>
</dbReference>
<keyword evidence="9" id="KW-0378">Hydrolase</keyword>
<evidence type="ECO:0000256" key="14">
    <source>
        <dbReference type="ARBA" id="ARBA00023049"/>
    </source>
</evidence>
<dbReference type="PRINTS" id="PR00756">
    <property type="entry name" value="ALADIPTASE"/>
</dbReference>
<dbReference type="GO" id="GO:0016020">
    <property type="term" value="C:membrane"/>
    <property type="evidence" value="ECO:0007669"/>
    <property type="project" value="InterPro"/>
</dbReference>
<dbReference type="Proteomes" id="UP000279271">
    <property type="component" value="Unassembled WGS sequence"/>
</dbReference>
<evidence type="ECO:0000313" key="21">
    <source>
        <dbReference type="EMBL" id="RMZ52234.1"/>
    </source>
</evidence>
<keyword evidence="16 18" id="KW-0472">Membrane</keyword>
<dbReference type="GO" id="GO:0009678">
    <property type="term" value="F:diphosphate hydrolysis-driven proton transmembrane transporter activity"/>
    <property type="evidence" value="ECO:0007669"/>
    <property type="project" value="UniProtKB-EC"/>
</dbReference>
<accession>A0A3M7KQX4</accession>
<gene>
    <name evidence="21" type="ORF">APUTEX25_001624</name>
</gene>
<dbReference type="PANTHER" id="PTHR31998">
    <property type="entry name" value="K(+)-INSENSITIVE PYROPHOSPHATE-ENERGIZED PROTON PUMP"/>
    <property type="match status" value="1"/>
</dbReference>
<dbReference type="Pfam" id="PF01433">
    <property type="entry name" value="Peptidase_M1"/>
    <property type="match status" value="1"/>
</dbReference>
<evidence type="ECO:0000256" key="4">
    <source>
        <dbReference type="ARBA" id="ARBA00013242"/>
    </source>
</evidence>
<evidence type="ECO:0000256" key="16">
    <source>
        <dbReference type="ARBA" id="ARBA00023136"/>
    </source>
</evidence>
<comment type="subcellular location">
    <subcellularLocation>
        <location evidence="2">Endomembrane system</location>
        <topology evidence="2">Multi-pass membrane protein</topology>
    </subcellularLocation>
</comment>
<feature type="transmembrane region" description="Helical" evidence="18">
    <location>
        <begin position="1146"/>
        <end position="1172"/>
    </location>
</feature>
<evidence type="ECO:0000256" key="8">
    <source>
        <dbReference type="ARBA" id="ARBA00022723"/>
    </source>
</evidence>
<dbReference type="SUPFAM" id="SSF55486">
    <property type="entry name" value="Metalloproteases ('zincins'), catalytic domain"/>
    <property type="match status" value="1"/>
</dbReference>
<keyword evidence="12" id="KW-1278">Translocase</keyword>
<name>A0A3M7KQX4_AUXPR</name>
<dbReference type="InterPro" id="IPR001930">
    <property type="entry name" value="Peptidase_M1"/>
</dbReference>
<feature type="domain" description="Peptidase M1 membrane alanine aminopeptidase" evidence="19">
    <location>
        <begin position="497"/>
        <end position="713"/>
    </location>
</feature>
<dbReference type="GO" id="GO:0008270">
    <property type="term" value="F:zinc ion binding"/>
    <property type="evidence" value="ECO:0007669"/>
    <property type="project" value="InterPro"/>
</dbReference>
<feature type="transmembrane region" description="Helical" evidence="18">
    <location>
        <begin position="1193"/>
        <end position="1220"/>
    </location>
</feature>
<evidence type="ECO:0000256" key="15">
    <source>
        <dbReference type="ARBA" id="ARBA00023065"/>
    </source>
</evidence>
<protein>
    <recommendedName>
        <fullName evidence="4">H(+)-exporting diphosphatase</fullName>
        <ecNumber evidence="4">7.1.3.1</ecNumber>
    </recommendedName>
</protein>
<evidence type="ECO:0000256" key="1">
    <source>
        <dbReference type="ARBA" id="ARBA00001947"/>
    </source>
</evidence>
<evidence type="ECO:0000256" key="2">
    <source>
        <dbReference type="ARBA" id="ARBA00004127"/>
    </source>
</evidence>
<dbReference type="GO" id="GO:0012505">
    <property type="term" value="C:endomembrane system"/>
    <property type="evidence" value="ECO:0007669"/>
    <property type="project" value="UniProtKB-SubCell"/>
</dbReference>
<keyword evidence="8" id="KW-0479">Metal-binding</keyword>
<evidence type="ECO:0000256" key="6">
    <source>
        <dbReference type="ARBA" id="ARBA00022670"/>
    </source>
</evidence>
<keyword evidence="11" id="KW-0460">Magnesium</keyword>
<feature type="non-terminal residue" evidence="21">
    <location>
        <position position="1"/>
    </location>
</feature>
<feature type="transmembrane region" description="Helical" evidence="18">
    <location>
        <begin position="1554"/>
        <end position="1572"/>
    </location>
</feature>
<feature type="transmembrane region" description="Helical" evidence="18">
    <location>
        <begin position="169"/>
        <end position="191"/>
    </location>
</feature>
<keyword evidence="13 18" id="KW-1133">Transmembrane helix</keyword>
<comment type="similarity">
    <text evidence="3">Belongs to the peptidase M1 family.</text>
</comment>
<dbReference type="InterPro" id="IPR014782">
    <property type="entry name" value="Peptidase_M1_dom"/>
</dbReference>
<organism evidence="21 22">
    <name type="scientific">Auxenochlorella protothecoides</name>
    <name type="common">Green microalga</name>
    <name type="synonym">Chlorella protothecoides</name>
    <dbReference type="NCBI Taxonomy" id="3075"/>
    <lineage>
        <taxon>Eukaryota</taxon>
        <taxon>Viridiplantae</taxon>
        <taxon>Chlorophyta</taxon>
        <taxon>core chlorophytes</taxon>
        <taxon>Trebouxiophyceae</taxon>
        <taxon>Chlorellales</taxon>
        <taxon>Chlorellaceae</taxon>
        <taxon>Auxenochlorella</taxon>
    </lineage>
</organism>
<keyword evidence="7 18" id="KW-0812">Transmembrane</keyword>
<dbReference type="Pfam" id="PF17900">
    <property type="entry name" value="Peptidase_M1_N"/>
    <property type="match status" value="1"/>
</dbReference>
<feature type="transmembrane region" description="Helical" evidence="18">
    <location>
        <begin position="1376"/>
        <end position="1394"/>
    </location>
</feature>
<feature type="transmembrane region" description="Helical" evidence="18">
    <location>
        <begin position="1331"/>
        <end position="1355"/>
    </location>
</feature>
<keyword evidence="6" id="KW-0645">Protease</keyword>
<sequence>PRAEPQEPSGTATAHRWAEYASPATPGPGPRGPPPELATCLRAALRLTALPRLALAVWWAWAGVCGAGAPGPWYALAATVGALMVATTLALQSSFPSLVHKLVLQALLLMIPNGPALLSGWQQLALHGTAIADPMEVEGPWSEMAPINRQDAFQVPKPQSVFGPFKQRWGMLVLGGGAILLTAIVLLFLTLGSRQGPAEAQGGKTISAPPPPVAPSFSCEDAAAGEPWDWATPTAYNLTLKLEAGHFDGGVDAPNHPRFNASASIAWRVRRRTRCLVVQARGLSVRSVALRRGGGARRVLCADAVACRATLRELRPRSDDTWRTDLVAVDLGADVLDPGEGAAPALTFEYTGVMGAGAGLHRSQAFAAECVAPGTSDRAPCARALVATQLAATHARSVFPCVDVPRFRAVYNVAVEVPGEVGLTVLSNSPILRVGMGTTPGSLRHSFHPTPPMPTYLLAVAAGNLVAVKPGLPLPKAVEALQVQAWVVPGREGLAAFSADVAVKSLAFYTAWTGIEQPLTKVDFVAIPGKQGAMENWGLLLFDERRFLHSQATGGSFGAWRAADVVCHEVAHQWFGNLVTGTNWTQLAFNEGLASFLEYHCLTAVGAPGEVLRYRAPLPQARLPGVHEGPTLRALCTDASPFRPAMVAASDAAVGTGGVEVYSKAATFLRMLEVALGGETLQIGLQALLHERALGSANFGDILVAAAAAQGTIISTDPLAGGLPETGTAWATQPLLPLRNASAVAAVGQLPDRAGPFCATAQLPAAGLGAEEAARQALCLPAAGAAWTLPAGTGGVADQSAWAGSVNATGLFRTLHSAAQLEALAAWATQVGACPGADCALDEGRALTLSSALHDSAALTLAGLLPVESLLDFVDAMLRMPAAQRTGPGRYLLLVPGLETLVALSAGANADCPGAMAAYAATVIEPGAISALAGVASRVSDTGPPLSHDATLGALSATQLAAALIALDIDPAATGAALCPALNRTALMASTAAGATASAAAPFISPDIDAHEPLGLSPTMSATWLPDAFATIFTPVAATVSVLFALWLWYRVSLIKVRGGASSGNSNGREYLLEEEQRGEAEIEEKVADLQVAIAEGATSFLFTEYKYVSFFMAGFSVFIFVLLSSQDGFKTKWHRDESGVLRAPALYNGAFSTIAFIVGAATSIVSGYLGMSIATYANARTALEARKGIAPAFMAAFRSGAVMGFLLAGNALLVLYLLLAVYSRVFGDDWEGLYEAITGYGLGGSSIALFGRVGGGIYTKAADVGADLVGKVEKDIPEDDPRNPAVIADNVGDNVGDIAGMGADLFGSFAEATCAALVVSSVSALGVDHLWVAMNFPLLITGSGILVCIATTLLATDLRPARVVAEIESTLKLQLIVSTLVMTPVAYLLAVAALPPTMTGLFSDDPMRPVKNWYLFVCVAAGLWGGLVIGLVTEFYTSNRYAPVQDVADACKTGAATDIIFGLALGYKSAIIPCLTIAVTIFVSFSLAHMYGIACAALGMLGTLATCLAIDAYGPICDNAGGIAEMAAMGEDIRERTDALDAAGNTTAAIGKGFAIGSAALVSLALFGAYITRAGITIADSSILDPEVFSGLLVGAMLPYWFSAMTMKSVGKAALAMVEEVRHQFNTIPGLMEGTARPDYRRCVEISTAASLSEMIPPGALVMLTPIVVGVLFGVRTLAGVLAGALVSGVQMAVSMSNTGGAWDNAKKYIEAGASEHARELGGKGSDAHKAAVIGDTVGDPLKDTSGPSLNILIKLMAVESLVFAPFFLAHTADGLIFRFFK</sequence>
<keyword evidence="14" id="KW-0482">Metalloprotease</keyword>